<reference evidence="2 3" key="1">
    <citation type="submission" date="2019-07" db="EMBL/GenBank/DDBJ databases">
        <title>Complete Genome Sequence and Methylome Analysis of Nocardia otitidis-caviarum NEB252.</title>
        <authorList>
            <person name="Fomenkov A."/>
            <person name="Anton B.P."/>
            <person name="Vincze T."/>
            <person name="Roberts R.J."/>
        </authorList>
    </citation>
    <scope>NUCLEOTIDE SEQUENCE [LARGE SCALE GENOMIC DNA]</scope>
    <source>
        <strain evidence="2 3">NEB252</strain>
    </source>
</reference>
<evidence type="ECO:0000313" key="3">
    <source>
        <dbReference type="Proteomes" id="UP000317039"/>
    </source>
</evidence>
<gene>
    <name evidence="2" type="ORF">FOH10_11950</name>
</gene>
<dbReference type="InterPro" id="IPR007848">
    <property type="entry name" value="Small_mtfrase_dom"/>
</dbReference>
<dbReference type="SUPFAM" id="SSF53335">
    <property type="entry name" value="S-adenosyl-L-methionine-dependent methyltransferases"/>
    <property type="match status" value="1"/>
</dbReference>
<dbReference type="KEGG" id="nod:FOH10_11950"/>
<proteinExistence type="predicted"/>
<dbReference type="PANTHER" id="PTHR18895">
    <property type="entry name" value="HEMK METHYLTRANSFERASE"/>
    <property type="match status" value="1"/>
</dbReference>
<sequence length="304" mass="31023">MVAVGFDELVARLRAAGCVFAEDEARLLVGAAENPERLETLVARRVSGMPLEYVLGWVEFRGLRVAVSEGVFVPRQRTGYLVERAVSLARARIAGTAQTTGAVQGAQTARASMPANSHGSQPFPGSRSGIVAIDMCCGSGALGLAFATELAAEGISVALTAADIEPAAVACARRNLEALGAGVFQGDLFMALPRELAGRVDVLLANTPYVPTAAIAGMPPEAREYEPAVALDGGADGLDIFRRVAAAAPGWLAPGGHVLVETSVGQAETAVGILTAHGLTPRVAADEEAGATVVIGSLAGSVDV</sequence>
<name>A0A516NKA2_9NOCA</name>
<dbReference type="GO" id="GO:0032259">
    <property type="term" value="P:methylation"/>
    <property type="evidence" value="ECO:0007669"/>
    <property type="project" value="UniProtKB-KW"/>
</dbReference>
<dbReference type="Gene3D" id="3.40.50.150">
    <property type="entry name" value="Vaccinia Virus protein VP39"/>
    <property type="match status" value="1"/>
</dbReference>
<dbReference type="Pfam" id="PF05175">
    <property type="entry name" value="MTS"/>
    <property type="match status" value="1"/>
</dbReference>
<evidence type="ECO:0000259" key="1">
    <source>
        <dbReference type="Pfam" id="PF05175"/>
    </source>
</evidence>
<dbReference type="GO" id="GO:0008168">
    <property type="term" value="F:methyltransferase activity"/>
    <property type="evidence" value="ECO:0007669"/>
    <property type="project" value="UniProtKB-KW"/>
</dbReference>
<accession>A0A516NKA2</accession>
<dbReference type="InterPro" id="IPR029063">
    <property type="entry name" value="SAM-dependent_MTases_sf"/>
</dbReference>
<dbReference type="AlphaFoldDB" id="A0A516NKA2"/>
<dbReference type="EMBL" id="CP041695">
    <property type="protein sequence ID" value="QDP79326.1"/>
    <property type="molecule type" value="Genomic_DNA"/>
</dbReference>
<dbReference type="Gene3D" id="1.10.8.10">
    <property type="entry name" value="DNA helicase RuvA subunit, C-terminal domain"/>
    <property type="match status" value="1"/>
</dbReference>
<dbReference type="RefSeq" id="WP_143980760.1">
    <property type="nucleotide sequence ID" value="NZ_CP041695.1"/>
</dbReference>
<protein>
    <submittedName>
        <fullName evidence="2">Methyltransferase</fullName>
    </submittedName>
</protein>
<dbReference type="GeneID" id="80333096"/>
<organism evidence="2 3">
    <name type="scientific">Nocardia otitidiscaviarum</name>
    <dbReference type="NCBI Taxonomy" id="1823"/>
    <lineage>
        <taxon>Bacteria</taxon>
        <taxon>Bacillati</taxon>
        <taxon>Actinomycetota</taxon>
        <taxon>Actinomycetes</taxon>
        <taxon>Mycobacteriales</taxon>
        <taxon>Nocardiaceae</taxon>
        <taxon>Nocardia</taxon>
    </lineage>
</organism>
<dbReference type="InterPro" id="IPR050320">
    <property type="entry name" value="N5-glutamine_MTase"/>
</dbReference>
<dbReference type="Proteomes" id="UP000317039">
    <property type="component" value="Chromosome"/>
</dbReference>
<dbReference type="PANTHER" id="PTHR18895:SF74">
    <property type="entry name" value="MTRF1L RELEASE FACTOR GLUTAMINE METHYLTRANSFERASE"/>
    <property type="match status" value="1"/>
</dbReference>
<keyword evidence="2" id="KW-0489">Methyltransferase</keyword>
<keyword evidence="2" id="KW-0808">Transferase</keyword>
<feature type="domain" description="Methyltransferase small" evidence="1">
    <location>
        <begin position="132"/>
        <end position="210"/>
    </location>
</feature>
<evidence type="ECO:0000313" key="2">
    <source>
        <dbReference type="EMBL" id="QDP79326.1"/>
    </source>
</evidence>